<dbReference type="GO" id="GO:0046872">
    <property type="term" value="F:metal ion binding"/>
    <property type="evidence" value="ECO:0007669"/>
    <property type="project" value="UniProtKB-KW"/>
</dbReference>
<comment type="catalytic activity">
    <reaction evidence="1">
        <text>a ribonucleoside 5'-phosphate + H2O = a ribonucleoside + phosphate</text>
        <dbReference type="Rhea" id="RHEA:12484"/>
        <dbReference type="ChEBI" id="CHEBI:15377"/>
        <dbReference type="ChEBI" id="CHEBI:18254"/>
        <dbReference type="ChEBI" id="CHEBI:43474"/>
        <dbReference type="ChEBI" id="CHEBI:58043"/>
        <dbReference type="EC" id="3.1.3.5"/>
    </reaction>
</comment>
<organism evidence="12 13">
    <name type="scientific">Holothuria leucospilota</name>
    <name type="common">Black long sea cucumber</name>
    <name type="synonym">Mertensiothuria leucospilota</name>
    <dbReference type="NCBI Taxonomy" id="206669"/>
    <lineage>
        <taxon>Eukaryota</taxon>
        <taxon>Metazoa</taxon>
        <taxon>Echinodermata</taxon>
        <taxon>Eleutherozoa</taxon>
        <taxon>Echinozoa</taxon>
        <taxon>Holothuroidea</taxon>
        <taxon>Aspidochirotacea</taxon>
        <taxon>Aspidochirotida</taxon>
        <taxon>Holothuriidae</taxon>
        <taxon>Holothuria</taxon>
    </lineage>
</organism>
<dbReference type="Gene3D" id="3.90.780.10">
    <property type="entry name" value="5'-Nucleotidase, C-terminal domain"/>
    <property type="match status" value="1"/>
</dbReference>
<evidence type="ECO:0000313" key="12">
    <source>
        <dbReference type="EMBL" id="KAJ8023887.1"/>
    </source>
</evidence>
<dbReference type="InterPro" id="IPR006146">
    <property type="entry name" value="5'-Nucleotdase_CS"/>
</dbReference>
<dbReference type="GO" id="GO:0008253">
    <property type="term" value="F:5'-nucleotidase activity"/>
    <property type="evidence" value="ECO:0007669"/>
    <property type="project" value="UniProtKB-EC"/>
</dbReference>
<keyword evidence="5" id="KW-0732">Signal</keyword>
<dbReference type="SUPFAM" id="SSF55816">
    <property type="entry name" value="5'-nucleotidase (syn. UDP-sugar hydrolase), C-terminal domain"/>
    <property type="match status" value="1"/>
</dbReference>
<comment type="similarity">
    <text evidence="2 8">Belongs to the 5'-nucleotidase family.</text>
</comment>
<feature type="domain" description="5'-Nucleotidase C-terminal" evidence="11">
    <location>
        <begin position="311"/>
        <end position="481"/>
    </location>
</feature>
<evidence type="ECO:0000259" key="10">
    <source>
        <dbReference type="Pfam" id="PF00149"/>
    </source>
</evidence>
<dbReference type="Proteomes" id="UP001152320">
    <property type="component" value="Chromosome 19"/>
</dbReference>
<dbReference type="CDD" id="cd07409">
    <property type="entry name" value="MPP_CD73_N"/>
    <property type="match status" value="1"/>
</dbReference>
<evidence type="ECO:0000256" key="6">
    <source>
        <dbReference type="ARBA" id="ARBA00022741"/>
    </source>
</evidence>
<dbReference type="InterPro" id="IPR036907">
    <property type="entry name" value="5'-Nucleotdase_C_sf"/>
</dbReference>
<evidence type="ECO:0000256" key="2">
    <source>
        <dbReference type="ARBA" id="ARBA00006654"/>
    </source>
</evidence>
<dbReference type="InterPro" id="IPR008334">
    <property type="entry name" value="5'-Nucleotdase_C"/>
</dbReference>
<name>A0A9Q0YK39_HOLLE</name>
<gene>
    <name evidence="12" type="ORF">HOLleu_36456</name>
</gene>
<dbReference type="InterPro" id="IPR006179">
    <property type="entry name" value="5_nucleotidase/apyrase"/>
</dbReference>
<dbReference type="EC" id="3.1.3.5" evidence="3"/>
<proteinExistence type="inferred from homology"/>
<dbReference type="InterPro" id="IPR029052">
    <property type="entry name" value="Metallo-depent_PP-like"/>
</dbReference>
<dbReference type="PANTHER" id="PTHR11575:SF24">
    <property type="entry name" value="5'-NUCLEOTIDASE"/>
    <property type="match status" value="1"/>
</dbReference>
<keyword evidence="6 8" id="KW-0547">Nucleotide-binding</keyword>
<dbReference type="PRINTS" id="PR01607">
    <property type="entry name" value="APYRASEFAMLY"/>
</dbReference>
<keyword evidence="13" id="KW-1185">Reference proteome</keyword>
<evidence type="ECO:0000256" key="5">
    <source>
        <dbReference type="ARBA" id="ARBA00022729"/>
    </source>
</evidence>
<dbReference type="GO" id="GO:0000166">
    <property type="term" value="F:nucleotide binding"/>
    <property type="evidence" value="ECO:0007669"/>
    <property type="project" value="UniProtKB-KW"/>
</dbReference>
<evidence type="ECO:0000313" key="13">
    <source>
        <dbReference type="Proteomes" id="UP001152320"/>
    </source>
</evidence>
<keyword evidence="7 8" id="KW-0378">Hydrolase</keyword>
<dbReference type="OrthoDB" id="7722975at2759"/>
<reference evidence="12" key="1">
    <citation type="submission" date="2021-10" db="EMBL/GenBank/DDBJ databases">
        <title>Tropical sea cucumber genome reveals ecological adaptation and Cuvierian tubules defense mechanism.</title>
        <authorList>
            <person name="Chen T."/>
        </authorList>
    </citation>
    <scope>NUCLEOTIDE SEQUENCE</scope>
    <source>
        <strain evidence="12">Nanhai2018</strain>
        <tissue evidence="12">Muscle</tissue>
    </source>
</reference>
<evidence type="ECO:0000256" key="7">
    <source>
        <dbReference type="ARBA" id="ARBA00022801"/>
    </source>
</evidence>
<evidence type="ECO:0000256" key="8">
    <source>
        <dbReference type="RuleBase" id="RU362119"/>
    </source>
</evidence>
<sequence length="570" mass="62326">MHTNDVHARFEQFNRFGSDCSDEDAAEGACFGGAARRATKIKEIRDSYENTLLLDAGDQFQGTQWFVFYQGAATANFMNQLGYDALGLGNHEFDLGVEGLVRFLKNVTFPALSSNINASLEPELEALFQKSVILNVGGEMIGIIGYTIRITPELSRPGRNLIFSDEISSVQAEADKMITAGVNKIIALGHAGYDLDLEMARNTVGIDVIVGGHSDTFLYTGTPPTNNEVIGPYPTIIVPEKSPEDRVLVVQDFTFGLYLGLLQVTFDDDGKITSYGGNPVLLDEYVEQDPDILAQINELAAPVDELGLVVVGETFVELTGDSATCRTRECNLGNLIADAMLESFVTYNGGESWSTVGISLMNGGGIRTTVDQGDITVGDITNVLPFQATFDLFDLEGRYLLEALENSVSVYHTNSGTGRFLQFSGLIVTYNVNRPIGDRVVSVQVRCVDCAVPDYEPLVLNKTYRIVGASFIVGGGDGFTSISDNLKTPQTGNLDTSVVTEYIQKYSPIIQGIERRILFDDTEYVDQELETDSPVEEEVTDDPREGNNITDMTPPPAPPREIRKRILFGR</sequence>
<feature type="compositionally biased region" description="Acidic residues" evidence="9">
    <location>
        <begin position="528"/>
        <end position="540"/>
    </location>
</feature>
<evidence type="ECO:0000256" key="3">
    <source>
        <dbReference type="ARBA" id="ARBA00012643"/>
    </source>
</evidence>
<dbReference type="EMBL" id="JAIZAY010000019">
    <property type="protein sequence ID" value="KAJ8023887.1"/>
    <property type="molecule type" value="Genomic_DNA"/>
</dbReference>
<feature type="region of interest" description="Disordered" evidence="9">
    <location>
        <begin position="528"/>
        <end position="570"/>
    </location>
</feature>
<evidence type="ECO:0000259" key="11">
    <source>
        <dbReference type="Pfam" id="PF02872"/>
    </source>
</evidence>
<feature type="domain" description="Calcineurin-like phosphoesterase" evidence="10">
    <location>
        <begin position="1"/>
        <end position="214"/>
    </location>
</feature>
<comment type="caution">
    <text evidence="12">The sequence shown here is derived from an EMBL/GenBank/DDBJ whole genome shotgun (WGS) entry which is preliminary data.</text>
</comment>
<accession>A0A9Q0YK39</accession>
<dbReference type="Pfam" id="PF00149">
    <property type="entry name" value="Metallophos"/>
    <property type="match status" value="1"/>
</dbReference>
<dbReference type="GO" id="GO:0006196">
    <property type="term" value="P:AMP catabolic process"/>
    <property type="evidence" value="ECO:0007669"/>
    <property type="project" value="TreeGrafter"/>
</dbReference>
<dbReference type="SUPFAM" id="SSF56300">
    <property type="entry name" value="Metallo-dependent phosphatases"/>
    <property type="match status" value="1"/>
</dbReference>
<dbReference type="FunFam" id="3.90.780.10:FF:000001">
    <property type="entry name" value="NT5E isoform 3"/>
    <property type="match status" value="1"/>
</dbReference>
<dbReference type="GO" id="GO:0005886">
    <property type="term" value="C:plasma membrane"/>
    <property type="evidence" value="ECO:0007669"/>
    <property type="project" value="TreeGrafter"/>
</dbReference>
<dbReference type="PROSITE" id="PS00786">
    <property type="entry name" value="5_NUCLEOTIDASE_2"/>
    <property type="match status" value="1"/>
</dbReference>
<evidence type="ECO:0000256" key="4">
    <source>
        <dbReference type="ARBA" id="ARBA00022723"/>
    </source>
</evidence>
<evidence type="ECO:0000256" key="9">
    <source>
        <dbReference type="SAM" id="MobiDB-lite"/>
    </source>
</evidence>
<evidence type="ECO:0000256" key="1">
    <source>
        <dbReference type="ARBA" id="ARBA00000815"/>
    </source>
</evidence>
<protein>
    <recommendedName>
        <fullName evidence="3">5'-nucleotidase</fullName>
        <ecNumber evidence="3">3.1.3.5</ecNumber>
    </recommendedName>
</protein>
<keyword evidence="4" id="KW-0479">Metal-binding</keyword>
<dbReference type="AlphaFoldDB" id="A0A9Q0YK39"/>
<dbReference type="Gene3D" id="3.60.21.10">
    <property type="match status" value="1"/>
</dbReference>
<dbReference type="InterPro" id="IPR004843">
    <property type="entry name" value="Calcineurin-like_PHP"/>
</dbReference>
<dbReference type="Pfam" id="PF02872">
    <property type="entry name" value="5_nucleotid_C"/>
    <property type="match status" value="1"/>
</dbReference>
<dbReference type="FunFam" id="3.60.21.10:FF:000020">
    <property type="entry name" value="NT5E isoform 4"/>
    <property type="match status" value="1"/>
</dbReference>
<dbReference type="PANTHER" id="PTHR11575">
    <property type="entry name" value="5'-NUCLEOTIDASE-RELATED"/>
    <property type="match status" value="1"/>
</dbReference>